<evidence type="ECO:0008006" key="4">
    <source>
        <dbReference type="Google" id="ProtNLM"/>
    </source>
</evidence>
<organism evidence="2 3">
    <name type="scientific">Sumerlaea chitinivorans</name>
    <dbReference type="NCBI Taxonomy" id="2250252"/>
    <lineage>
        <taxon>Bacteria</taxon>
        <taxon>Candidatus Sumerlaeota</taxon>
        <taxon>Candidatus Sumerlaeia</taxon>
        <taxon>Candidatus Sumerlaeales</taxon>
        <taxon>Candidatus Sumerlaeaceae</taxon>
        <taxon>Candidatus Sumerlaea</taxon>
    </lineage>
</organism>
<sequence>MLLLVVATCASASVKLTDYTVAPAEGRVGDVFTLSLQLDGMTTQIREIRALIDENDVLSSWTQIGRPEVRVRDEGRKTAEAILRLQALQPGRLHLPPVEITADSGATTFTVFTLDAEIPVSSTLTAADEEVTSARIALLEVIPRWVFWLLYGLVGAIVGGLAAAIAFALVRWWRRTHAPQPKTLDEWALDQLQALETADLLERKRFKEFYTSLSDVIREYMGRLFEFDAMELTSSELLDRVADKPLDDEVRTDLTKLLEESDLVKFAKYVPEIAECRRSLDRARRIIRRTAPLLKPPEGENSRREEA</sequence>
<keyword evidence="1" id="KW-0812">Transmembrane</keyword>
<evidence type="ECO:0000256" key="1">
    <source>
        <dbReference type="SAM" id="Phobius"/>
    </source>
</evidence>
<dbReference type="AlphaFoldDB" id="A0A2Z4Y654"/>
<proteinExistence type="predicted"/>
<reference evidence="2 3" key="1">
    <citation type="submission" date="2018-05" db="EMBL/GenBank/DDBJ databases">
        <title>A metagenomic window into the 2 km-deep terrestrial subsurface aquifer revealed taxonomically and functionally diverse microbial community comprising novel uncultured bacterial lineages.</title>
        <authorList>
            <person name="Kadnikov V.V."/>
            <person name="Mardanov A.V."/>
            <person name="Beletsky A.V."/>
            <person name="Banks D."/>
            <person name="Pimenov N.V."/>
            <person name="Frank Y.A."/>
            <person name="Karnachuk O.V."/>
            <person name="Ravin N.V."/>
        </authorList>
    </citation>
    <scope>NUCLEOTIDE SEQUENCE [LARGE SCALE GENOMIC DNA]</scope>
    <source>
        <strain evidence="2">BY</strain>
    </source>
</reference>
<dbReference type="KEGG" id="schv:BRCON_1226"/>
<name>A0A2Z4Y654_SUMC1</name>
<evidence type="ECO:0000313" key="2">
    <source>
        <dbReference type="EMBL" id="AXA36003.1"/>
    </source>
</evidence>
<dbReference type="Proteomes" id="UP000262583">
    <property type="component" value="Chromosome"/>
</dbReference>
<dbReference type="EMBL" id="CP030759">
    <property type="protein sequence ID" value="AXA36003.1"/>
    <property type="molecule type" value="Genomic_DNA"/>
</dbReference>
<evidence type="ECO:0000313" key="3">
    <source>
        <dbReference type="Proteomes" id="UP000262583"/>
    </source>
</evidence>
<gene>
    <name evidence="2" type="ORF">BRCON_1226</name>
</gene>
<keyword evidence="1" id="KW-0472">Membrane</keyword>
<keyword evidence="1" id="KW-1133">Transmembrane helix</keyword>
<feature type="transmembrane region" description="Helical" evidence="1">
    <location>
        <begin position="145"/>
        <end position="170"/>
    </location>
</feature>
<protein>
    <recommendedName>
        <fullName evidence="4">Protein BatD</fullName>
    </recommendedName>
</protein>
<accession>A0A2Z4Y654</accession>